<dbReference type="KEGG" id="orh:Ornrh_0982"/>
<dbReference type="EMBL" id="CP003283">
    <property type="protein sequence ID" value="AFL97174.1"/>
    <property type="molecule type" value="Genomic_DNA"/>
</dbReference>
<dbReference type="RefSeq" id="WP_014790775.1">
    <property type="nucleotide sequence ID" value="NC_018016.1"/>
</dbReference>
<organism evidence="3 4">
    <name type="scientific">Ornithobacterium rhinotracheale (strain ATCC 51463 / DSM 15997 / CCUG 23171 / CIP 104009 / LMG 9086)</name>
    <dbReference type="NCBI Taxonomy" id="867902"/>
    <lineage>
        <taxon>Bacteria</taxon>
        <taxon>Pseudomonadati</taxon>
        <taxon>Bacteroidota</taxon>
        <taxon>Flavobacteriia</taxon>
        <taxon>Flavobacteriales</taxon>
        <taxon>Weeksellaceae</taxon>
        <taxon>Ornithobacterium</taxon>
    </lineage>
</organism>
<feature type="signal peptide" evidence="1">
    <location>
        <begin position="1"/>
        <end position="19"/>
    </location>
</feature>
<feature type="chain" id="PRO_5003685192" description="DUF5977 domain-containing protein" evidence="1">
    <location>
        <begin position="20"/>
        <end position="491"/>
    </location>
</feature>
<dbReference type="Pfam" id="PF19404">
    <property type="entry name" value="DUF5977"/>
    <property type="match status" value="1"/>
</dbReference>
<protein>
    <recommendedName>
        <fullName evidence="2">DUF5977 domain-containing protein</fullName>
    </recommendedName>
</protein>
<dbReference type="GeneID" id="97257683"/>
<gene>
    <name evidence="3" type="ordered locus">Ornrh_0982</name>
</gene>
<keyword evidence="1" id="KW-0732">Signal</keyword>
<keyword evidence="4" id="KW-1185">Reference proteome</keyword>
<evidence type="ECO:0000313" key="3">
    <source>
        <dbReference type="EMBL" id="AFL97174.1"/>
    </source>
</evidence>
<feature type="domain" description="DUF5977" evidence="2">
    <location>
        <begin position="353"/>
        <end position="422"/>
    </location>
</feature>
<dbReference type="PATRIC" id="fig|867902.3.peg.970"/>
<proteinExistence type="predicted"/>
<sequence length="491" mass="53488">MKRIFLLMWFTLLSVSLYAQQEAEGRVGIGTSSPKATLDILENASLPEAQAQGVTFPNFSTDERAKFRDVKVGTMIFNTTKQCLEMYYGLKEGEHYWDCIRCDGNQQQAQDVRVEAAGFEGNYLDGVRATGENKVKFELINDSFSAITNIDLSRAVTIENGGSSLKVIGSQNQSISLNGGEKKVISWTLEGTPKTGEIKAIFDKSGLYAEQSMIIGRGTATFTNSTITKNVVSLSSTSISVQGYMDNGTYKVTIDIPYTNGKGNYDEVSVTRVSAPGQDGDENELTLKIPRGTFRGTGKLVATIGVSGDGSYKVKKMPADQSYTIATFPVNINGSHFTVELKGFGGWTSTQTQRYSAGFVKLTCGYGFVGNTMYYAKEATATATSAVSQADADQKARDKAQEEAKRLVDAEGQDYVNKNGSCRQSMYYYRGRARCAYFEGTGTRYGDYFTVSGSSYSYQGAESKCRQALENSCNNGVNSGTSDADCSVYYN</sequence>
<dbReference type="GeneID" id="71569266"/>
<dbReference type="HOGENOM" id="CLU_555305_0_0_10"/>
<reference evidence="3 4" key="1">
    <citation type="submission" date="2012-06" db="EMBL/GenBank/DDBJ databases">
        <title>The complete genome of Ornithobacterium rhinotracheale DSM 15997.</title>
        <authorList>
            <consortium name="US DOE Joint Genome Institute (JGI-PGF)"/>
            <person name="Lucas S."/>
            <person name="Copeland A."/>
            <person name="Lapidus A."/>
            <person name="Goodwin L."/>
            <person name="Pitluck S."/>
            <person name="Peters L."/>
            <person name="Mikhailova N."/>
            <person name="Teshima H."/>
            <person name="Kyrpides N."/>
            <person name="Mavromatis K."/>
            <person name="Pagani I."/>
            <person name="Ivanova N."/>
            <person name="Ovchinnikova G."/>
            <person name="Zeytun A."/>
            <person name="Detter J.C."/>
            <person name="Han C."/>
            <person name="Land M."/>
            <person name="Hauser L."/>
            <person name="Markowitz V."/>
            <person name="Cheng J.-F."/>
            <person name="Hugenholtz P."/>
            <person name="Woyke T."/>
            <person name="Wu D."/>
            <person name="Lang E."/>
            <person name="Kopitz M."/>
            <person name="Brambilla E."/>
            <person name="Klenk H.-P."/>
            <person name="Eisen J.A."/>
        </authorList>
    </citation>
    <scope>NUCLEOTIDE SEQUENCE [LARGE SCALE GENOMIC DNA]</scope>
    <source>
        <strain evidence="4">ATCC 51463 / DSM 15997 / CCUG 23171 / LMG 9086</strain>
    </source>
</reference>
<evidence type="ECO:0000313" key="4">
    <source>
        <dbReference type="Proteomes" id="UP000006051"/>
    </source>
</evidence>
<dbReference type="InterPro" id="IPR046020">
    <property type="entry name" value="DUF5977"/>
</dbReference>
<dbReference type="Proteomes" id="UP000006051">
    <property type="component" value="Chromosome"/>
</dbReference>
<accession>I3ZZP0</accession>
<evidence type="ECO:0000259" key="2">
    <source>
        <dbReference type="Pfam" id="PF19404"/>
    </source>
</evidence>
<name>I3ZZP0_ORNRL</name>
<evidence type="ECO:0000256" key="1">
    <source>
        <dbReference type="SAM" id="SignalP"/>
    </source>
</evidence>
<dbReference type="AlphaFoldDB" id="I3ZZP0"/>